<dbReference type="AlphaFoldDB" id="A0A6G9YVX1"/>
<dbReference type="PROSITE" id="PS51257">
    <property type="entry name" value="PROKAR_LIPOPROTEIN"/>
    <property type="match status" value="1"/>
</dbReference>
<evidence type="ECO:0000313" key="1">
    <source>
        <dbReference type="EMBL" id="QIS17485.1"/>
    </source>
</evidence>
<organism evidence="1 2">
    <name type="scientific">Nocardia terpenica</name>
    <dbReference type="NCBI Taxonomy" id="455432"/>
    <lineage>
        <taxon>Bacteria</taxon>
        <taxon>Bacillati</taxon>
        <taxon>Actinomycetota</taxon>
        <taxon>Actinomycetes</taxon>
        <taxon>Mycobacteriales</taxon>
        <taxon>Nocardiaceae</taxon>
        <taxon>Nocardia</taxon>
    </lineage>
</organism>
<name>A0A6G9YVX1_9NOCA</name>
<gene>
    <name evidence="1" type="ORF">F6W96_03365</name>
</gene>
<proteinExistence type="predicted"/>
<sequence>MAKPVDPRLWRYARSARRYLGVSVLLSLVITGCTVEQIPAPIGLPLSRTSA</sequence>
<dbReference type="RefSeq" id="WP_167484883.1">
    <property type="nucleotide sequence ID" value="NZ_CP046173.1"/>
</dbReference>
<evidence type="ECO:0000313" key="2">
    <source>
        <dbReference type="Proteomes" id="UP000500953"/>
    </source>
</evidence>
<accession>A0A6G9YVX1</accession>
<reference evidence="1 2" key="1">
    <citation type="journal article" date="2019" name="ACS Chem. Biol.">
        <title>Identification and Mobilization of a Cryptic Antibiotic Biosynthesis Gene Locus from a Human-Pathogenic Nocardia Isolate.</title>
        <authorList>
            <person name="Herisse M."/>
            <person name="Ishida K."/>
            <person name="Porter J.L."/>
            <person name="Howden B."/>
            <person name="Hertweck C."/>
            <person name="Stinear T.P."/>
            <person name="Pidot S.J."/>
        </authorList>
    </citation>
    <scope>NUCLEOTIDE SEQUENCE [LARGE SCALE GENOMIC DNA]</scope>
    <source>
        <strain evidence="1 2">AUSMDU00012715</strain>
    </source>
</reference>
<dbReference type="EMBL" id="CP046173">
    <property type="protein sequence ID" value="QIS17485.1"/>
    <property type="molecule type" value="Genomic_DNA"/>
</dbReference>
<protein>
    <submittedName>
        <fullName evidence="1">Uncharacterized protein</fullName>
    </submittedName>
</protein>
<dbReference type="Proteomes" id="UP000500953">
    <property type="component" value="Chromosome"/>
</dbReference>